<dbReference type="PROSITE" id="PS51257">
    <property type="entry name" value="PROKAR_LIPOPROTEIN"/>
    <property type="match status" value="1"/>
</dbReference>
<dbReference type="Pfam" id="PF02411">
    <property type="entry name" value="MerT"/>
    <property type="match status" value="1"/>
</dbReference>
<evidence type="ECO:0000256" key="11">
    <source>
        <dbReference type="ARBA" id="ARBA00022989"/>
    </source>
</evidence>
<evidence type="ECO:0000313" key="16">
    <source>
        <dbReference type="EMBL" id="GAV20661.1"/>
    </source>
</evidence>
<dbReference type="Gene3D" id="1.10.287.910">
    <property type="entry name" value="bacterial mercury transporter, merf"/>
    <property type="match status" value="1"/>
</dbReference>
<dbReference type="GO" id="GO:0005886">
    <property type="term" value="C:plasma membrane"/>
    <property type="evidence" value="ECO:0007669"/>
    <property type="project" value="UniProtKB-SubCell"/>
</dbReference>
<evidence type="ECO:0000256" key="2">
    <source>
        <dbReference type="ARBA" id="ARBA00008224"/>
    </source>
</evidence>
<dbReference type="Proteomes" id="UP000231632">
    <property type="component" value="Unassembled WGS sequence"/>
</dbReference>
<dbReference type="AlphaFoldDB" id="A0A1L8CP16"/>
<accession>A0A1L8CP16</accession>
<evidence type="ECO:0000256" key="9">
    <source>
        <dbReference type="ARBA" id="ARBA00022723"/>
    </source>
</evidence>
<name>A0A1L8CP16_9PROT</name>
<comment type="similarity">
    <text evidence="2">Belongs to the MerT family.</text>
</comment>
<evidence type="ECO:0000256" key="4">
    <source>
        <dbReference type="ARBA" id="ARBA00022448"/>
    </source>
</evidence>
<evidence type="ECO:0000256" key="3">
    <source>
        <dbReference type="ARBA" id="ARBA00017053"/>
    </source>
</evidence>
<keyword evidence="10" id="KW-0476">Mercury</keyword>
<evidence type="ECO:0000313" key="17">
    <source>
        <dbReference type="Proteomes" id="UP000231632"/>
    </source>
</evidence>
<keyword evidence="4" id="KW-0813">Transport</keyword>
<comment type="subcellular location">
    <subcellularLocation>
        <location evidence="1">Cell inner membrane</location>
        <topology evidence="1">Multi-pass membrane protein</topology>
    </subcellularLocation>
</comment>
<feature type="transmembrane region" description="Helical" evidence="15">
    <location>
        <begin position="50"/>
        <end position="67"/>
    </location>
</feature>
<evidence type="ECO:0000256" key="12">
    <source>
        <dbReference type="ARBA" id="ARBA00023136"/>
    </source>
</evidence>
<evidence type="ECO:0000256" key="6">
    <source>
        <dbReference type="ARBA" id="ARBA00022475"/>
    </source>
</evidence>
<dbReference type="EMBL" id="BDFD01000013">
    <property type="protein sequence ID" value="GAV20661.1"/>
    <property type="molecule type" value="Genomic_DNA"/>
</dbReference>
<comment type="function">
    <text evidence="14">Involved in mercury resistance. Probably transfers a mercuric ion from the periplasmic Hg(2+)-binding protein MerP to the cytoplasmic mercuric reductase MerA.</text>
</comment>
<keyword evidence="9" id="KW-0479">Metal-binding</keyword>
<evidence type="ECO:0000256" key="1">
    <source>
        <dbReference type="ARBA" id="ARBA00004429"/>
    </source>
</evidence>
<dbReference type="OrthoDB" id="9813737at2"/>
<organism evidence="16 17">
    <name type="scientific">Mariprofundus micogutta</name>
    <dbReference type="NCBI Taxonomy" id="1921010"/>
    <lineage>
        <taxon>Bacteria</taxon>
        <taxon>Pseudomonadati</taxon>
        <taxon>Pseudomonadota</taxon>
        <taxon>Candidatius Mariprofundia</taxon>
        <taxon>Mariprofundales</taxon>
        <taxon>Mariprofundaceae</taxon>
        <taxon>Mariprofundus</taxon>
    </lineage>
</organism>
<keyword evidence="11 15" id="KW-1133">Transmembrane helix</keyword>
<dbReference type="GO" id="GO:0015097">
    <property type="term" value="F:mercury ion transmembrane transporter activity"/>
    <property type="evidence" value="ECO:0007669"/>
    <property type="project" value="InterPro"/>
</dbReference>
<protein>
    <recommendedName>
        <fullName evidence="3">Mercuric transport protein MerT</fullName>
    </recommendedName>
    <alternativeName>
        <fullName evidence="13">Mercury ion transport protein</fullName>
    </alternativeName>
</protein>
<feature type="transmembrane region" description="Helical" evidence="15">
    <location>
        <begin position="12"/>
        <end position="38"/>
    </location>
</feature>
<keyword evidence="8 15" id="KW-0812">Transmembrane</keyword>
<evidence type="ECO:0000256" key="7">
    <source>
        <dbReference type="ARBA" id="ARBA00022519"/>
    </source>
</evidence>
<evidence type="ECO:0000256" key="13">
    <source>
        <dbReference type="ARBA" id="ARBA00030934"/>
    </source>
</evidence>
<dbReference type="GO" id="GO:0046872">
    <property type="term" value="F:metal ion binding"/>
    <property type="evidence" value="ECO:0007669"/>
    <property type="project" value="UniProtKB-KW"/>
</dbReference>
<keyword evidence="7" id="KW-0997">Cell inner membrane</keyword>
<evidence type="ECO:0000256" key="10">
    <source>
        <dbReference type="ARBA" id="ARBA00022914"/>
    </source>
</evidence>
<reference evidence="16 17" key="1">
    <citation type="journal article" date="2017" name="Arch. Microbiol.">
        <title>Mariprofundus micogutta sp. nov., a novel iron-oxidizing zetaproteobacterium isolated from a deep-sea hydrothermal field at the Bayonnaise knoll of the Izu-Ogasawara arc, and a description of Mariprofundales ord. nov. and Zetaproteobacteria classis nov.</title>
        <authorList>
            <person name="Makita H."/>
            <person name="Tanaka E."/>
            <person name="Mitsunobu S."/>
            <person name="Miyazaki M."/>
            <person name="Nunoura T."/>
            <person name="Uematsu K."/>
            <person name="Takaki Y."/>
            <person name="Nishi S."/>
            <person name="Shimamura S."/>
            <person name="Takai K."/>
        </authorList>
    </citation>
    <scope>NUCLEOTIDE SEQUENCE [LARGE SCALE GENOMIC DNA]</scope>
    <source>
        <strain evidence="16 17">ET2</strain>
    </source>
</reference>
<evidence type="ECO:0000256" key="5">
    <source>
        <dbReference type="ARBA" id="ARBA00022466"/>
    </source>
</evidence>
<sequence length="110" mass="11701">MKSLDTKRENFSLFGAVVAGGLASACCIGPLIVVLLGLGSASAFIAMEPYRPIFAAITLALIGWAGWRHWQGRKVCMANGCPPKKPILLIMLGGFSVLLLISPSLLLYLI</sequence>
<keyword evidence="17" id="KW-1185">Reference proteome</keyword>
<proteinExistence type="inferred from homology"/>
<evidence type="ECO:0000256" key="8">
    <source>
        <dbReference type="ARBA" id="ARBA00022692"/>
    </source>
</evidence>
<keyword evidence="6" id="KW-1003">Cell membrane</keyword>
<dbReference type="InterPro" id="IPR003457">
    <property type="entry name" value="Transprt_MerT"/>
</dbReference>
<gene>
    <name evidence="16" type="ORF">MMIC_P1633</name>
</gene>
<evidence type="ECO:0000256" key="14">
    <source>
        <dbReference type="ARBA" id="ARBA00045720"/>
    </source>
</evidence>
<dbReference type="RefSeq" id="WP_072659962.1">
    <property type="nucleotide sequence ID" value="NZ_BDFD01000013.1"/>
</dbReference>
<evidence type="ECO:0000256" key="15">
    <source>
        <dbReference type="SAM" id="Phobius"/>
    </source>
</evidence>
<dbReference type="STRING" id="1921010.MMIC_P1633"/>
<keyword evidence="5" id="KW-0475">Mercuric resistance</keyword>
<feature type="transmembrane region" description="Helical" evidence="15">
    <location>
        <begin position="87"/>
        <end position="109"/>
    </location>
</feature>
<keyword evidence="12 15" id="KW-0472">Membrane</keyword>
<comment type="caution">
    <text evidence="16">The sequence shown here is derived from an EMBL/GenBank/DDBJ whole genome shotgun (WGS) entry which is preliminary data.</text>
</comment>